<dbReference type="CDD" id="cd04725">
    <property type="entry name" value="OMP_decarboxylase_like"/>
    <property type="match status" value="1"/>
</dbReference>
<comment type="similarity">
    <text evidence="2 7">Belongs to the OMP decarboxylase family. Type 2 subfamily.</text>
</comment>
<dbReference type="EMBL" id="CP121252">
    <property type="protein sequence ID" value="WFP15416.1"/>
    <property type="molecule type" value="Genomic_DNA"/>
</dbReference>
<dbReference type="PROSITE" id="PS00156">
    <property type="entry name" value="OMPDECASE"/>
    <property type="match status" value="1"/>
</dbReference>
<dbReference type="GO" id="GO:0004590">
    <property type="term" value="F:orotidine-5'-phosphate decarboxylase activity"/>
    <property type="evidence" value="ECO:0007669"/>
    <property type="project" value="UniProtKB-EC"/>
</dbReference>
<feature type="active site" description="Proton donor" evidence="7">
    <location>
        <position position="108"/>
    </location>
</feature>
<sequence length="305" mass="31368">MTSSAAERQSFGPRLAAAMRRAGPLCVGIDPHPGLLADWGLDDTAAGIERFSRTVVEASTDRDGTSLAAALKPQVALYERHGAAGFAVLERTLQDAHDAGILTIADAKRGDIGSTMQGYASAWLEDGSPLAADALTLSPFLGYESLRPAIDLARNTGRGVFILALTSNPEGASVQHALGEGQVSVAADIVRRAAADNRIDLDTTDAADAAASAGKGAVLGTVGLVVGATIPDTARRLSIDLAASGAALLAPGYGAQGATTERMRLGFDTAWPQVLVNSSRGILTAGPEVEALRTRIRLTTEDITG</sequence>
<dbReference type="SUPFAM" id="SSF51366">
    <property type="entry name" value="Ribulose-phoshate binding barrel"/>
    <property type="match status" value="1"/>
</dbReference>
<evidence type="ECO:0000256" key="1">
    <source>
        <dbReference type="ARBA" id="ARBA00004861"/>
    </source>
</evidence>
<feature type="domain" description="Orotidine 5'-phosphate decarboxylase" evidence="8">
    <location>
        <begin position="24"/>
        <end position="295"/>
    </location>
</feature>
<accession>A0ABY8H387</accession>
<comment type="catalytic activity">
    <reaction evidence="6 7">
        <text>orotidine 5'-phosphate + H(+) = UMP + CO2</text>
        <dbReference type="Rhea" id="RHEA:11596"/>
        <dbReference type="ChEBI" id="CHEBI:15378"/>
        <dbReference type="ChEBI" id="CHEBI:16526"/>
        <dbReference type="ChEBI" id="CHEBI:57538"/>
        <dbReference type="ChEBI" id="CHEBI:57865"/>
        <dbReference type="EC" id="4.1.1.23"/>
    </reaction>
</comment>
<dbReference type="HAMAP" id="MF_01215">
    <property type="entry name" value="OMPdecase_type2"/>
    <property type="match status" value="1"/>
</dbReference>
<dbReference type="Proteomes" id="UP001219037">
    <property type="component" value="Chromosome"/>
</dbReference>
<dbReference type="Gene3D" id="3.20.20.70">
    <property type="entry name" value="Aldolase class I"/>
    <property type="match status" value="1"/>
</dbReference>
<evidence type="ECO:0000313" key="10">
    <source>
        <dbReference type="Proteomes" id="UP001219037"/>
    </source>
</evidence>
<name>A0ABY8H387_9MICC</name>
<keyword evidence="3 7" id="KW-0210">Decarboxylase</keyword>
<evidence type="ECO:0000256" key="4">
    <source>
        <dbReference type="ARBA" id="ARBA00022975"/>
    </source>
</evidence>
<dbReference type="Pfam" id="PF00215">
    <property type="entry name" value="OMPdecase"/>
    <property type="match status" value="1"/>
</dbReference>
<dbReference type="InterPro" id="IPR001754">
    <property type="entry name" value="OMPdeCOase_dom"/>
</dbReference>
<protein>
    <recommendedName>
        <fullName evidence="7">Orotidine 5'-phosphate decarboxylase</fullName>
        <ecNumber evidence="7">4.1.1.23</ecNumber>
    </recommendedName>
    <alternativeName>
        <fullName evidence="7">OMP decarboxylase</fullName>
        <shortName evidence="7">OMPDCase</shortName>
        <shortName evidence="7">OMPdecase</shortName>
    </alternativeName>
</protein>
<dbReference type="InterPro" id="IPR018089">
    <property type="entry name" value="OMPdecase_AS"/>
</dbReference>
<evidence type="ECO:0000256" key="2">
    <source>
        <dbReference type="ARBA" id="ARBA00008847"/>
    </source>
</evidence>
<dbReference type="RefSeq" id="WP_278156109.1">
    <property type="nucleotide sequence ID" value="NZ_CP121252.1"/>
</dbReference>
<evidence type="ECO:0000256" key="3">
    <source>
        <dbReference type="ARBA" id="ARBA00022793"/>
    </source>
</evidence>
<dbReference type="SMART" id="SM00934">
    <property type="entry name" value="OMPdecase"/>
    <property type="match status" value="1"/>
</dbReference>
<comment type="pathway">
    <text evidence="1 7">Pyrimidine metabolism; UMP biosynthesis via de novo pathway; UMP from orotate: step 2/2.</text>
</comment>
<keyword evidence="4 7" id="KW-0665">Pyrimidine biosynthesis</keyword>
<dbReference type="NCBIfam" id="TIGR02127">
    <property type="entry name" value="pyrF_sub2"/>
    <property type="match status" value="1"/>
</dbReference>
<dbReference type="PANTHER" id="PTHR43375">
    <property type="entry name" value="OROTIDINE 5'-PHOSPHATE DECARBOXYLASE"/>
    <property type="match status" value="1"/>
</dbReference>
<evidence type="ECO:0000256" key="7">
    <source>
        <dbReference type="HAMAP-Rule" id="MF_01215"/>
    </source>
</evidence>
<keyword evidence="5 7" id="KW-0456">Lyase</keyword>
<evidence type="ECO:0000256" key="5">
    <source>
        <dbReference type="ARBA" id="ARBA00023239"/>
    </source>
</evidence>
<dbReference type="InterPro" id="IPR013785">
    <property type="entry name" value="Aldolase_TIM"/>
</dbReference>
<dbReference type="PANTHER" id="PTHR43375:SF1">
    <property type="entry name" value="OROTIDINE 5'-PHOSPHATE DECARBOXYLASE"/>
    <property type="match status" value="1"/>
</dbReference>
<proteinExistence type="inferred from homology"/>
<organism evidence="9 10">
    <name type="scientific">Citricoccus muralis</name>
    <dbReference type="NCBI Taxonomy" id="169134"/>
    <lineage>
        <taxon>Bacteria</taxon>
        <taxon>Bacillati</taxon>
        <taxon>Actinomycetota</taxon>
        <taxon>Actinomycetes</taxon>
        <taxon>Micrococcales</taxon>
        <taxon>Micrococcaceae</taxon>
        <taxon>Citricoccus</taxon>
    </lineage>
</organism>
<reference evidence="9 10" key="1">
    <citation type="submission" date="2023-04" db="EMBL/GenBank/DDBJ databases">
        <title>Funneling lignin-derived compounds into biodiesel using alkali-halophilic Citricoccus sp. P2.</title>
        <authorList>
            <person name="Luo C.-B."/>
        </authorList>
    </citation>
    <scope>NUCLEOTIDE SEQUENCE [LARGE SCALE GENOMIC DNA]</scope>
    <source>
        <strain evidence="9 10">P2</strain>
    </source>
</reference>
<dbReference type="InterPro" id="IPR011060">
    <property type="entry name" value="RibuloseP-bd_barrel"/>
</dbReference>
<evidence type="ECO:0000256" key="6">
    <source>
        <dbReference type="ARBA" id="ARBA00049157"/>
    </source>
</evidence>
<evidence type="ECO:0000313" key="9">
    <source>
        <dbReference type="EMBL" id="WFP15416.1"/>
    </source>
</evidence>
<evidence type="ECO:0000259" key="8">
    <source>
        <dbReference type="SMART" id="SM00934"/>
    </source>
</evidence>
<dbReference type="EC" id="4.1.1.23" evidence="7"/>
<keyword evidence="10" id="KW-1185">Reference proteome</keyword>
<gene>
    <name evidence="7 9" type="primary">pyrF</name>
    <name evidence="9" type="ORF">P8192_08270</name>
</gene>
<dbReference type="InterPro" id="IPR011995">
    <property type="entry name" value="OMPdecase_type-2"/>
</dbReference>